<feature type="domain" description="DNA replication/recombination mediator RecO N-terminal" evidence="8">
    <location>
        <begin position="1"/>
        <end position="79"/>
    </location>
</feature>
<evidence type="ECO:0000256" key="7">
    <source>
        <dbReference type="HAMAP-Rule" id="MF_00201"/>
    </source>
</evidence>
<dbReference type="SUPFAM" id="SSF57863">
    <property type="entry name" value="ArfGap/RecO-like zinc finger"/>
    <property type="match status" value="1"/>
</dbReference>
<evidence type="ECO:0000256" key="2">
    <source>
        <dbReference type="ARBA" id="ARBA00021310"/>
    </source>
</evidence>
<dbReference type="InterPro" id="IPR012340">
    <property type="entry name" value="NA-bd_OB-fold"/>
</dbReference>
<evidence type="ECO:0000256" key="6">
    <source>
        <dbReference type="ARBA" id="ARBA00033409"/>
    </source>
</evidence>
<reference evidence="9 10" key="1">
    <citation type="submission" date="2017-02" db="EMBL/GenBank/DDBJ databases">
        <authorList>
            <person name="Peterson S.W."/>
        </authorList>
    </citation>
    <scope>NUCLEOTIDE SEQUENCE [LARGE SCALE GENOMIC DNA]</scope>
    <source>
        <strain evidence="9 10">ATCC BAA-1030</strain>
    </source>
</reference>
<dbReference type="EMBL" id="FUXI01000012">
    <property type="protein sequence ID" value="SJZ72709.1"/>
    <property type="molecule type" value="Genomic_DNA"/>
</dbReference>
<organism evidence="9 10">
    <name type="scientific">Pilibacter termitis</name>
    <dbReference type="NCBI Taxonomy" id="263852"/>
    <lineage>
        <taxon>Bacteria</taxon>
        <taxon>Bacillati</taxon>
        <taxon>Bacillota</taxon>
        <taxon>Bacilli</taxon>
        <taxon>Lactobacillales</taxon>
        <taxon>Enterococcaceae</taxon>
        <taxon>Pilibacter</taxon>
    </lineage>
</organism>
<dbReference type="STRING" id="263852.SAMN02745116_01275"/>
<comment type="similarity">
    <text evidence="1 7">Belongs to the RecO family.</text>
</comment>
<dbReference type="InterPro" id="IPR022572">
    <property type="entry name" value="DNA_rep/recomb_RecO_N"/>
</dbReference>
<dbReference type="Gene3D" id="2.40.50.140">
    <property type="entry name" value="Nucleic acid-binding proteins"/>
    <property type="match status" value="1"/>
</dbReference>
<dbReference type="Pfam" id="PF02565">
    <property type="entry name" value="RecO_C"/>
    <property type="match status" value="1"/>
</dbReference>
<dbReference type="PANTHER" id="PTHR33991">
    <property type="entry name" value="DNA REPAIR PROTEIN RECO"/>
    <property type="match status" value="1"/>
</dbReference>
<evidence type="ECO:0000259" key="8">
    <source>
        <dbReference type="Pfam" id="PF11967"/>
    </source>
</evidence>
<keyword evidence="3 7" id="KW-0227">DNA damage</keyword>
<dbReference type="RefSeq" id="WP_078807208.1">
    <property type="nucleotide sequence ID" value="NZ_FUXI01000012.1"/>
</dbReference>
<dbReference type="OrthoDB" id="9797083at2"/>
<dbReference type="InterPro" id="IPR042242">
    <property type="entry name" value="RecO_C"/>
</dbReference>
<sequence length="249" mass="28694">MQSEKEGIILWTKNHKEQDKMVKLFTKENGKIMCYARGVHKTNHPLKAAIQPFTKAIFLGNFKSDGLSFLNAAKEIHAFQTVQQDIFISAYATYILNLVDAAIEDRIADESLFQLCMEALTMLDNGNDEEIITNIFEVQVLQWFGVKVNFHSCVFCGETNGKFDISTVNHGILCEKHFAKDPRRLHASPKATHLIRMFSAISYPRIRNITVKPETKAELRKVIDELYQEYVGLNLKSKKFLDEMVKWRF</sequence>
<evidence type="ECO:0000256" key="4">
    <source>
        <dbReference type="ARBA" id="ARBA00023172"/>
    </source>
</evidence>
<dbReference type="Proteomes" id="UP000190328">
    <property type="component" value="Unassembled WGS sequence"/>
</dbReference>
<dbReference type="InterPro" id="IPR003717">
    <property type="entry name" value="RecO"/>
</dbReference>
<dbReference type="PANTHER" id="PTHR33991:SF1">
    <property type="entry name" value="DNA REPAIR PROTEIN RECO"/>
    <property type="match status" value="1"/>
</dbReference>
<evidence type="ECO:0000313" key="9">
    <source>
        <dbReference type="EMBL" id="SJZ72709.1"/>
    </source>
</evidence>
<dbReference type="Gene3D" id="1.20.1440.120">
    <property type="entry name" value="Recombination protein O, C-terminal domain"/>
    <property type="match status" value="1"/>
</dbReference>
<proteinExistence type="inferred from homology"/>
<dbReference type="AlphaFoldDB" id="A0A1T4N082"/>
<gene>
    <name evidence="7" type="primary">recO</name>
    <name evidence="9" type="ORF">SAMN02745116_01275</name>
</gene>
<evidence type="ECO:0000313" key="10">
    <source>
        <dbReference type="Proteomes" id="UP000190328"/>
    </source>
</evidence>
<dbReference type="GO" id="GO:0006310">
    <property type="term" value="P:DNA recombination"/>
    <property type="evidence" value="ECO:0007669"/>
    <property type="project" value="UniProtKB-UniRule"/>
</dbReference>
<keyword evidence="10" id="KW-1185">Reference proteome</keyword>
<keyword evidence="5 7" id="KW-0234">DNA repair</keyword>
<dbReference type="InterPro" id="IPR037278">
    <property type="entry name" value="ARFGAP/RecO"/>
</dbReference>
<comment type="function">
    <text evidence="7">Involved in DNA repair and RecF pathway recombination.</text>
</comment>
<evidence type="ECO:0000256" key="3">
    <source>
        <dbReference type="ARBA" id="ARBA00022763"/>
    </source>
</evidence>
<accession>A0A1T4N082</accession>
<dbReference type="GO" id="GO:0043590">
    <property type="term" value="C:bacterial nucleoid"/>
    <property type="evidence" value="ECO:0007669"/>
    <property type="project" value="TreeGrafter"/>
</dbReference>
<evidence type="ECO:0000256" key="5">
    <source>
        <dbReference type="ARBA" id="ARBA00023204"/>
    </source>
</evidence>
<dbReference type="SUPFAM" id="SSF50249">
    <property type="entry name" value="Nucleic acid-binding proteins"/>
    <property type="match status" value="1"/>
</dbReference>
<dbReference type="Pfam" id="PF11967">
    <property type="entry name" value="RecO_N"/>
    <property type="match status" value="1"/>
</dbReference>
<name>A0A1T4N082_9ENTE</name>
<evidence type="ECO:0000256" key="1">
    <source>
        <dbReference type="ARBA" id="ARBA00007452"/>
    </source>
</evidence>
<dbReference type="NCBIfam" id="TIGR00613">
    <property type="entry name" value="reco"/>
    <property type="match status" value="1"/>
</dbReference>
<dbReference type="GO" id="GO:0006302">
    <property type="term" value="P:double-strand break repair"/>
    <property type="evidence" value="ECO:0007669"/>
    <property type="project" value="TreeGrafter"/>
</dbReference>
<protein>
    <recommendedName>
        <fullName evidence="2 7">DNA repair protein RecO</fullName>
    </recommendedName>
    <alternativeName>
        <fullName evidence="6 7">Recombination protein O</fullName>
    </alternativeName>
</protein>
<keyword evidence="4 7" id="KW-0233">DNA recombination</keyword>
<dbReference type="HAMAP" id="MF_00201">
    <property type="entry name" value="RecO"/>
    <property type="match status" value="1"/>
</dbReference>